<evidence type="ECO:0000313" key="2">
    <source>
        <dbReference type="Proteomes" id="UP000268096"/>
    </source>
</evidence>
<dbReference type="Proteomes" id="UP000268096">
    <property type="component" value="Unassembled WGS sequence"/>
</dbReference>
<accession>A0A0Q0EM38</accession>
<comment type="caution">
    <text evidence="1">The sequence shown here is derived from an EMBL/GenBank/DDBJ whole genome shotgun (WGS) entry which is preliminary data.</text>
</comment>
<reference evidence="1 2" key="1">
    <citation type="submission" date="2018-08" db="EMBL/GenBank/DDBJ databases">
        <title>Recombination of ecologically and evolutionarily significant loci maintains genetic cohesion in the Pseudomonas syringae species complex.</title>
        <authorList>
            <person name="Dillon M."/>
            <person name="Thakur S."/>
            <person name="Almeida R.N.D."/>
            <person name="Weir B.S."/>
            <person name="Guttman D.S."/>
        </authorList>
    </citation>
    <scope>NUCLEOTIDE SEQUENCE [LARGE SCALE GENOMIC DNA]</scope>
    <source>
        <strain evidence="1 2">ICMP 16926</strain>
    </source>
</reference>
<sequence>MEGEHMIHEVIVEGFVLQVDVTHCENSPPQPNNRDSDWDCMGTRELEYKLLSGITYDGNGVRIDCSGWDLREAARLHDAQIRTALWYEIDVGVFRQRWAA</sequence>
<proteinExistence type="predicted"/>
<name>A0A0Q0EM38_PSESX</name>
<evidence type="ECO:0000313" key="1">
    <source>
        <dbReference type="EMBL" id="RMT48327.1"/>
    </source>
</evidence>
<gene>
    <name evidence="1" type="ORF">ALP48_00138</name>
</gene>
<dbReference type="EMBL" id="RBTH01000112">
    <property type="protein sequence ID" value="RMT48327.1"/>
    <property type="molecule type" value="Genomic_DNA"/>
</dbReference>
<organism evidence="1 2">
    <name type="scientific">Pseudomonas syringae pv. solidagae</name>
    <dbReference type="NCBI Taxonomy" id="264458"/>
    <lineage>
        <taxon>Bacteria</taxon>
        <taxon>Pseudomonadati</taxon>
        <taxon>Pseudomonadota</taxon>
        <taxon>Gammaproteobacteria</taxon>
        <taxon>Pseudomonadales</taxon>
        <taxon>Pseudomonadaceae</taxon>
        <taxon>Pseudomonas</taxon>
        <taxon>Pseudomonas syringae</taxon>
    </lineage>
</organism>
<protein>
    <submittedName>
        <fullName evidence="1">Uncharacterized protein</fullName>
    </submittedName>
</protein>
<dbReference type="AlphaFoldDB" id="A0A0Q0EM38"/>